<keyword evidence="1" id="KW-0732">Signal</keyword>
<feature type="signal peptide" evidence="1">
    <location>
        <begin position="1"/>
        <end position="17"/>
    </location>
</feature>
<feature type="chain" id="PRO_5032514702" evidence="1">
    <location>
        <begin position="18"/>
        <end position="103"/>
    </location>
</feature>
<accession>A0A813JTC0</accession>
<dbReference type="Proteomes" id="UP000626109">
    <property type="component" value="Unassembled WGS sequence"/>
</dbReference>
<evidence type="ECO:0000313" key="2">
    <source>
        <dbReference type="EMBL" id="CAE8684615.1"/>
    </source>
</evidence>
<evidence type="ECO:0000313" key="3">
    <source>
        <dbReference type="Proteomes" id="UP000626109"/>
    </source>
</evidence>
<protein>
    <submittedName>
        <fullName evidence="2">Uncharacterized protein</fullName>
    </submittedName>
</protein>
<organism evidence="2 3">
    <name type="scientific">Polarella glacialis</name>
    <name type="common">Dinoflagellate</name>
    <dbReference type="NCBI Taxonomy" id="89957"/>
    <lineage>
        <taxon>Eukaryota</taxon>
        <taxon>Sar</taxon>
        <taxon>Alveolata</taxon>
        <taxon>Dinophyceae</taxon>
        <taxon>Suessiales</taxon>
        <taxon>Suessiaceae</taxon>
        <taxon>Polarella</taxon>
    </lineage>
</organism>
<feature type="non-terminal residue" evidence="2">
    <location>
        <position position="103"/>
    </location>
</feature>
<reference evidence="2" key="1">
    <citation type="submission" date="2021-02" db="EMBL/GenBank/DDBJ databases">
        <authorList>
            <person name="Dougan E. K."/>
            <person name="Rhodes N."/>
            <person name="Thang M."/>
            <person name="Chan C."/>
        </authorList>
    </citation>
    <scope>NUCLEOTIDE SEQUENCE</scope>
</reference>
<dbReference type="AlphaFoldDB" id="A0A813JTC0"/>
<gene>
    <name evidence="2" type="ORF">PGLA2088_LOCUS24030</name>
</gene>
<name>A0A813JTC0_POLGL</name>
<dbReference type="EMBL" id="CAJNNW010026337">
    <property type="protein sequence ID" value="CAE8684615.1"/>
    <property type="molecule type" value="Genomic_DNA"/>
</dbReference>
<evidence type="ECO:0000256" key="1">
    <source>
        <dbReference type="SAM" id="SignalP"/>
    </source>
</evidence>
<sequence length="103" mass="11200">ALLCLVELVSLRPLVRLALTGRAGRAAVQSLLPPERLAALGRWTQSIWAGTLPELERLAEAIVAPPIAAVARRALLEVLAEVADRRNLCPRRVGMRPLQPEVL</sequence>
<comment type="caution">
    <text evidence="2">The sequence shown here is derived from an EMBL/GenBank/DDBJ whole genome shotgun (WGS) entry which is preliminary data.</text>
</comment>
<proteinExistence type="predicted"/>